<comment type="similarity">
    <text evidence="7">Belongs to the DVL/RTFL small polypeptides family.</text>
</comment>
<dbReference type="Pfam" id="PF08137">
    <property type="entry name" value="DVL"/>
    <property type="match status" value="1"/>
</dbReference>
<protein>
    <submittedName>
        <fullName evidence="8">Uncharacterized protein</fullName>
    </submittedName>
</protein>
<dbReference type="GO" id="GO:0005886">
    <property type="term" value="C:plasma membrane"/>
    <property type="evidence" value="ECO:0007669"/>
    <property type="project" value="UniProtKB-SubCell"/>
</dbReference>
<sequence length="48" mass="5896">MGLCRGQMLRSWEKCARCIHEQRTRIYIMWRCSIILIRWKIKGVEIDD</sequence>
<organism evidence="8 9">
    <name type="scientific">Handroanthus impetiginosus</name>
    <dbReference type="NCBI Taxonomy" id="429701"/>
    <lineage>
        <taxon>Eukaryota</taxon>
        <taxon>Viridiplantae</taxon>
        <taxon>Streptophyta</taxon>
        <taxon>Embryophyta</taxon>
        <taxon>Tracheophyta</taxon>
        <taxon>Spermatophyta</taxon>
        <taxon>Magnoliopsida</taxon>
        <taxon>eudicotyledons</taxon>
        <taxon>Gunneridae</taxon>
        <taxon>Pentapetalae</taxon>
        <taxon>asterids</taxon>
        <taxon>lamiids</taxon>
        <taxon>Lamiales</taxon>
        <taxon>Bignoniaceae</taxon>
        <taxon>Crescentiina</taxon>
        <taxon>Tabebuia alliance</taxon>
        <taxon>Handroanthus</taxon>
    </lineage>
</organism>
<keyword evidence="5" id="KW-1133">Transmembrane helix</keyword>
<evidence type="ECO:0000256" key="4">
    <source>
        <dbReference type="ARBA" id="ARBA00022692"/>
    </source>
</evidence>
<evidence type="ECO:0000313" key="9">
    <source>
        <dbReference type="Proteomes" id="UP000231279"/>
    </source>
</evidence>
<keyword evidence="3" id="KW-1003">Cell membrane</keyword>
<comment type="subcellular location">
    <subcellularLocation>
        <location evidence="1">Cell membrane</location>
        <topology evidence="1">Single-pass membrane protein</topology>
    </subcellularLocation>
</comment>
<name>A0A2G9HSX5_9LAMI</name>
<dbReference type="EMBL" id="NKXS01001081">
    <property type="protein sequence ID" value="PIN20625.1"/>
    <property type="molecule type" value="Genomic_DNA"/>
</dbReference>
<dbReference type="OrthoDB" id="1020556at2759"/>
<evidence type="ECO:0000256" key="7">
    <source>
        <dbReference type="ARBA" id="ARBA00024340"/>
    </source>
</evidence>
<keyword evidence="9" id="KW-1185">Reference proteome</keyword>
<dbReference type="AlphaFoldDB" id="A0A2G9HSX5"/>
<keyword evidence="4" id="KW-0812">Transmembrane</keyword>
<dbReference type="GO" id="GO:0008285">
    <property type="term" value="P:negative regulation of cell population proliferation"/>
    <property type="evidence" value="ECO:0007669"/>
    <property type="project" value="InterPro"/>
</dbReference>
<dbReference type="Proteomes" id="UP000231279">
    <property type="component" value="Unassembled WGS sequence"/>
</dbReference>
<dbReference type="InterPro" id="IPR012552">
    <property type="entry name" value="DVL"/>
</dbReference>
<evidence type="ECO:0000256" key="1">
    <source>
        <dbReference type="ARBA" id="ARBA00004162"/>
    </source>
</evidence>
<reference evidence="9" key="1">
    <citation type="journal article" date="2018" name="Gigascience">
        <title>Genome assembly of the Pink Ipe (Handroanthus impetiginosus, Bignoniaceae), a highly valued, ecologically keystone Neotropical timber forest tree.</title>
        <authorList>
            <person name="Silva-Junior O.B."/>
            <person name="Grattapaglia D."/>
            <person name="Novaes E."/>
            <person name="Collevatti R.G."/>
        </authorList>
    </citation>
    <scope>NUCLEOTIDE SEQUENCE [LARGE SCALE GENOMIC DNA]</scope>
    <source>
        <strain evidence="9">cv. UFG-1</strain>
    </source>
</reference>
<keyword evidence="6" id="KW-0472">Membrane</keyword>
<gene>
    <name evidence="8" type="ORF">CDL12_06687</name>
</gene>
<dbReference type="GO" id="GO:0048367">
    <property type="term" value="P:shoot system development"/>
    <property type="evidence" value="ECO:0007669"/>
    <property type="project" value="UniProtKB-ARBA"/>
</dbReference>
<evidence type="ECO:0000313" key="8">
    <source>
        <dbReference type="EMBL" id="PIN20625.1"/>
    </source>
</evidence>
<keyword evidence="2" id="KW-0217">Developmental protein</keyword>
<evidence type="ECO:0000256" key="2">
    <source>
        <dbReference type="ARBA" id="ARBA00022473"/>
    </source>
</evidence>
<accession>A0A2G9HSX5</accession>
<evidence type="ECO:0000256" key="6">
    <source>
        <dbReference type="ARBA" id="ARBA00023136"/>
    </source>
</evidence>
<evidence type="ECO:0000256" key="3">
    <source>
        <dbReference type="ARBA" id="ARBA00022475"/>
    </source>
</evidence>
<evidence type="ECO:0000256" key="5">
    <source>
        <dbReference type="ARBA" id="ARBA00022989"/>
    </source>
</evidence>
<proteinExistence type="inferred from homology"/>
<comment type="caution">
    <text evidence="8">The sequence shown here is derived from an EMBL/GenBank/DDBJ whole genome shotgun (WGS) entry which is preliminary data.</text>
</comment>